<gene>
    <name evidence="1" type="ORF">F442_00434</name>
</gene>
<dbReference type="AlphaFoldDB" id="W3A5U5"/>
<reference evidence="1 2" key="1">
    <citation type="submission" date="2013-11" db="EMBL/GenBank/DDBJ databases">
        <title>The Genome Sequence of Phytophthora parasitica P10297.</title>
        <authorList>
            <consortium name="The Broad Institute Genomics Platform"/>
            <person name="Russ C."/>
            <person name="Tyler B."/>
            <person name="Panabieres F."/>
            <person name="Shan W."/>
            <person name="Tripathy S."/>
            <person name="Grunwald N."/>
            <person name="Machado M."/>
            <person name="Johnson C.S."/>
            <person name="Walker B."/>
            <person name="Young S.K."/>
            <person name="Zeng Q."/>
            <person name="Gargeya S."/>
            <person name="Fitzgerald M."/>
            <person name="Haas B."/>
            <person name="Abouelleil A."/>
            <person name="Allen A.W."/>
            <person name="Alvarado L."/>
            <person name="Arachchi H.M."/>
            <person name="Berlin A.M."/>
            <person name="Chapman S.B."/>
            <person name="Gainer-Dewar J."/>
            <person name="Goldberg J."/>
            <person name="Griggs A."/>
            <person name="Gujja S."/>
            <person name="Hansen M."/>
            <person name="Howarth C."/>
            <person name="Imamovic A."/>
            <person name="Ireland A."/>
            <person name="Larimer J."/>
            <person name="McCowan C."/>
            <person name="Murphy C."/>
            <person name="Pearson M."/>
            <person name="Poon T.W."/>
            <person name="Priest M."/>
            <person name="Roberts A."/>
            <person name="Saif S."/>
            <person name="Shea T."/>
            <person name="Sisk P."/>
            <person name="Sykes S."/>
            <person name="Wortman J."/>
            <person name="Nusbaum C."/>
            <person name="Birren B."/>
        </authorList>
    </citation>
    <scope>NUCLEOTIDE SEQUENCE [LARGE SCALE GENOMIC DNA]</scope>
    <source>
        <strain evidence="1 2">P10297</strain>
    </source>
</reference>
<protein>
    <submittedName>
        <fullName evidence="1">Uncharacterized protein</fullName>
    </submittedName>
</protein>
<sequence>MDMKVRELEQKQKQFDDRLAFEREQAQAKLQFDMEVQANNRKVILECAKNFSAALANKD</sequence>
<evidence type="ECO:0000313" key="2">
    <source>
        <dbReference type="Proteomes" id="UP000018948"/>
    </source>
</evidence>
<organism evidence="1 2">
    <name type="scientific">Phytophthora nicotianae P10297</name>
    <dbReference type="NCBI Taxonomy" id="1317064"/>
    <lineage>
        <taxon>Eukaryota</taxon>
        <taxon>Sar</taxon>
        <taxon>Stramenopiles</taxon>
        <taxon>Oomycota</taxon>
        <taxon>Peronosporomycetes</taxon>
        <taxon>Peronosporales</taxon>
        <taxon>Peronosporaceae</taxon>
        <taxon>Phytophthora</taxon>
    </lineage>
</organism>
<comment type="caution">
    <text evidence="1">The sequence shown here is derived from an EMBL/GenBank/DDBJ whole genome shotgun (WGS) entry which is preliminary data.</text>
</comment>
<proteinExistence type="predicted"/>
<dbReference type="Proteomes" id="UP000018948">
    <property type="component" value="Unassembled WGS sequence"/>
</dbReference>
<name>W3A5U5_PHYNI</name>
<evidence type="ECO:0000313" key="1">
    <source>
        <dbReference type="EMBL" id="ETP54963.1"/>
    </source>
</evidence>
<accession>W3A5U5</accession>
<dbReference type="OrthoDB" id="10356578at2759"/>
<dbReference type="EMBL" id="ANIY01000083">
    <property type="protein sequence ID" value="ETP54963.1"/>
    <property type="molecule type" value="Genomic_DNA"/>
</dbReference>